<dbReference type="Pfam" id="PF02518">
    <property type="entry name" value="HATPase_c"/>
    <property type="match status" value="1"/>
</dbReference>
<dbReference type="PANTHER" id="PTHR45436:SF1">
    <property type="entry name" value="SENSOR PROTEIN QSEC"/>
    <property type="match status" value="1"/>
</dbReference>
<name>A0A4Q7VBA1_9BURK</name>
<dbReference type="PANTHER" id="PTHR45436">
    <property type="entry name" value="SENSOR HISTIDINE KINASE YKOH"/>
    <property type="match status" value="1"/>
</dbReference>
<dbReference type="InterPro" id="IPR004358">
    <property type="entry name" value="Sig_transdc_His_kin-like_C"/>
</dbReference>
<gene>
    <name evidence="12" type="ORF">EV681_2512</name>
</gene>
<dbReference type="Pfam" id="PF00512">
    <property type="entry name" value="HisKA"/>
    <property type="match status" value="1"/>
</dbReference>
<dbReference type="Gene3D" id="3.30.565.10">
    <property type="entry name" value="Histidine kinase-like ATPase, C-terminal domain"/>
    <property type="match status" value="1"/>
</dbReference>
<evidence type="ECO:0000256" key="1">
    <source>
        <dbReference type="ARBA" id="ARBA00000085"/>
    </source>
</evidence>
<evidence type="ECO:0000256" key="4">
    <source>
        <dbReference type="ARBA" id="ARBA00022553"/>
    </source>
</evidence>
<dbReference type="InterPro" id="IPR005467">
    <property type="entry name" value="His_kinase_dom"/>
</dbReference>
<evidence type="ECO:0000256" key="10">
    <source>
        <dbReference type="SAM" id="Phobius"/>
    </source>
</evidence>
<keyword evidence="8 10" id="KW-1133">Transmembrane helix</keyword>
<evidence type="ECO:0000256" key="3">
    <source>
        <dbReference type="ARBA" id="ARBA00012438"/>
    </source>
</evidence>
<dbReference type="PROSITE" id="PS50109">
    <property type="entry name" value="HIS_KIN"/>
    <property type="match status" value="1"/>
</dbReference>
<feature type="transmembrane region" description="Helical" evidence="10">
    <location>
        <begin position="175"/>
        <end position="196"/>
    </location>
</feature>
<dbReference type="InterPro" id="IPR036097">
    <property type="entry name" value="HisK_dim/P_sf"/>
</dbReference>
<protein>
    <recommendedName>
        <fullName evidence="3">histidine kinase</fullName>
        <ecNumber evidence="3">2.7.13.3</ecNumber>
    </recommendedName>
</protein>
<accession>A0A4Q7VBA1</accession>
<dbReference type="EC" id="2.7.13.3" evidence="3"/>
<comment type="catalytic activity">
    <reaction evidence="1">
        <text>ATP + protein L-histidine = ADP + protein N-phospho-L-histidine.</text>
        <dbReference type="EC" id="2.7.13.3"/>
    </reaction>
</comment>
<comment type="caution">
    <text evidence="12">The sequence shown here is derived from an EMBL/GenBank/DDBJ whole genome shotgun (WGS) entry which is preliminary data.</text>
</comment>
<evidence type="ECO:0000256" key="8">
    <source>
        <dbReference type="ARBA" id="ARBA00022989"/>
    </source>
</evidence>
<dbReference type="InterPro" id="IPR050428">
    <property type="entry name" value="TCS_sensor_his_kinase"/>
</dbReference>
<dbReference type="InterPro" id="IPR013727">
    <property type="entry name" value="2CSK_N"/>
</dbReference>
<keyword evidence="7 12" id="KW-0418">Kinase</keyword>
<evidence type="ECO:0000256" key="9">
    <source>
        <dbReference type="ARBA" id="ARBA00023136"/>
    </source>
</evidence>
<evidence type="ECO:0000256" key="7">
    <source>
        <dbReference type="ARBA" id="ARBA00022777"/>
    </source>
</evidence>
<evidence type="ECO:0000313" key="13">
    <source>
        <dbReference type="Proteomes" id="UP000293398"/>
    </source>
</evidence>
<dbReference type="InterPro" id="IPR036890">
    <property type="entry name" value="HATPase_C_sf"/>
</dbReference>
<dbReference type="InterPro" id="IPR003661">
    <property type="entry name" value="HisK_dim/P_dom"/>
</dbReference>
<dbReference type="OrthoDB" id="8554694at2"/>
<dbReference type="SMART" id="SM00388">
    <property type="entry name" value="HisKA"/>
    <property type="match status" value="1"/>
</dbReference>
<sequence length="471" mass="52737">MKLFSRSLKSILLWLLVPALLLTMLTALGLSSKDLRKQITVAYDRSLVGALNSLNHNISTQSGGLSLEQPYTLLEFYELTANADVFFKIAADDGLSVIGNADLPMPEMALESGKAYFFDTVYLGEPVRSVVMAREAVPPLYGDKSVRIIIQVAEGIGDRESFINRMLWRSVGRDLLLIAVVMIIVIVGIVFAVRPLERLRYEMRSRTLNDLRPVSTEGMPKEVKPLVNAINQHMQRYTEQAGRQRQFLDDASHQLKTPLAVLKTQLDYALRESDPQEVREVLLSMHEGVDRAIRMTSQMLALARVRDSLDTQVWQDSAPVDLGAVVNELVRDLWPVIRERRIDLEVMPPDTPLYVRGVAWLLQEALRNVLDNAIRYCPQQGTVAISLVRLDDTTAQVVVEDNGPGMSEEDRQKAGTRFRRGKAGKHLPGAGLGLAIVSTILQMHQARMVLEPGERLKGLRVRLVFTLNLTP</sequence>
<dbReference type="CDD" id="cd00082">
    <property type="entry name" value="HisKA"/>
    <property type="match status" value="1"/>
</dbReference>
<dbReference type="Gene3D" id="1.10.287.130">
    <property type="match status" value="1"/>
</dbReference>
<dbReference type="EMBL" id="SHKO01000002">
    <property type="protein sequence ID" value="RZT94096.1"/>
    <property type="molecule type" value="Genomic_DNA"/>
</dbReference>
<feature type="domain" description="Histidine kinase" evidence="11">
    <location>
        <begin position="250"/>
        <end position="469"/>
    </location>
</feature>
<dbReference type="Proteomes" id="UP000293398">
    <property type="component" value="Unassembled WGS sequence"/>
</dbReference>
<dbReference type="SUPFAM" id="SSF47384">
    <property type="entry name" value="Homodimeric domain of signal transducing histidine kinase"/>
    <property type="match status" value="1"/>
</dbReference>
<reference evidence="12 13" key="1">
    <citation type="submission" date="2019-02" db="EMBL/GenBank/DDBJ databases">
        <title>Genomic Encyclopedia of Type Strains, Phase IV (KMG-IV): sequencing the most valuable type-strain genomes for metagenomic binning, comparative biology and taxonomic classification.</title>
        <authorList>
            <person name="Goeker M."/>
        </authorList>
    </citation>
    <scope>NUCLEOTIDE SEQUENCE [LARGE SCALE GENOMIC DNA]</scope>
    <source>
        <strain evidence="12 13">DSM 23814</strain>
    </source>
</reference>
<proteinExistence type="predicted"/>
<dbReference type="SMART" id="SM00387">
    <property type="entry name" value="HATPase_c"/>
    <property type="match status" value="1"/>
</dbReference>
<dbReference type="InterPro" id="IPR003594">
    <property type="entry name" value="HATPase_dom"/>
</dbReference>
<dbReference type="Pfam" id="PF08521">
    <property type="entry name" value="2CSK_N"/>
    <property type="match status" value="1"/>
</dbReference>
<organism evidence="12 13">
    <name type="scientific">Advenella incenata</name>
    <dbReference type="NCBI Taxonomy" id="267800"/>
    <lineage>
        <taxon>Bacteria</taxon>
        <taxon>Pseudomonadati</taxon>
        <taxon>Pseudomonadota</taxon>
        <taxon>Betaproteobacteria</taxon>
        <taxon>Burkholderiales</taxon>
        <taxon>Alcaligenaceae</taxon>
    </lineage>
</organism>
<keyword evidence="6 10" id="KW-0812">Transmembrane</keyword>
<dbReference type="PRINTS" id="PR00344">
    <property type="entry name" value="BCTRLSENSOR"/>
</dbReference>
<evidence type="ECO:0000259" key="11">
    <source>
        <dbReference type="PROSITE" id="PS50109"/>
    </source>
</evidence>
<evidence type="ECO:0000313" key="12">
    <source>
        <dbReference type="EMBL" id="RZT94096.1"/>
    </source>
</evidence>
<keyword evidence="13" id="KW-1185">Reference proteome</keyword>
<dbReference type="GO" id="GO:0000155">
    <property type="term" value="F:phosphorelay sensor kinase activity"/>
    <property type="evidence" value="ECO:0007669"/>
    <property type="project" value="InterPro"/>
</dbReference>
<dbReference type="RefSeq" id="WP_128393198.1">
    <property type="nucleotide sequence ID" value="NZ_SHKO01000002.1"/>
</dbReference>
<evidence type="ECO:0000256" key="6">
    <source>
        <dbReference type="ARBA" id="ARBA00022692"/>
    </source>
</evidence>
<keyword evidence="9 10" id="KW-0472">Membrane</keyword>
<keyword evidence="4" id="KW-0597">Phosphoprotein</keyword>
<dbReference type="SUPFAM" id="SSF55874">
    <property type="entry name" value="ATPase domain of HSP90 chaperone/DNA topoisomerase II/histidine kinase"/>
    <property type="match status" value="1"/>
</dbReference>
<dbReference type="GO" id="GO:0005886">
    <property type="term" value="C:plasma membrane"/>
    <property type="evidence" value="ECO:0007669"/>
    <property type="project" value="TreeGrafter"/>
</dbReference>
<comment type="subcellular location">
    <subcellularLocation>
        <location evidence="2">Membrane</location>
    </subcellularLocation>
</comment>
<dbReference type="AlphaFoldDB" id="A0A4Q7VBA1"/>
<keyword evidence="5" id="KW-0808">Transferase</keyword>
<evidence type="ECO:0000256" key="5">
    <source>
        <dbReference type="ARBA" id="ARBA00022679"/>
    </source>
</evidence>
<evidence type="ECO:0000256" key="2">
    <source>
        <dbReference type="ARBA" id="ARBA00004370"/>
    </source>
</evidence>